<proteinExistence type="inferred from homology"/>
<comment type="similarity">
    <text evidence="1 10">Belongs to the catalase family.</text>
</comment>
<sequence length="1425" mass="160183">MDSTASISYERHSASSSYVPEAGPPPASTEQPAVQEHHPSPSTPPPGNIDPNLVEPTALNAAAAAAPRPVRKRNRKALSCKPCRNMKVKCDRSMPCDRCVKNNRSGDCIYDGEPESKKLCVTGTYEEPVASKSHTASTKPTPAGPLDKFSLYVQKVGTAITHYKRGKARYVGGTHWVHMFGEFEEIGPWYIQRMKDFATSRKEIKYLKKFFKNKHRQNFPFCSGLQAPLAMNDIPSLLPQRHIADRYINRYLETFEVTHPLFHELAFRRELDSFWQDIASGPPKDACTAVGPAWLGTLFMMMFLGCWFMPLSQETERHRDLLDRLLDGAQVCMIASSIRARNTIHIVRAYCMVVLAKQCDALSHSDSNVVSVTVAMITQIAMMAGIHRDPEHFKDMPPLEKFTRRRVWNTIFYMNFQNSMDGGMPFLLGPSVYDCPAPLNQNDNDIAIEPDTVCPDNMEPGSWHKPPRNQTASLQHPATVVTDCTHQIILRSVLAIGTEIITPLNNADAEVLPYDAVMKYDYRLTRILDDLPHSLNPDRYGATGSRLDYRARLATQQRMIEFFIRSILLVLHRPYAQGPDSKEQYPNSYYAALKHATTYITQRKQLSLDKSINSVNGIWIAEIFKEMFTLSFLLCYADIRRRDNIDIHNDDKYRSIMDSQEMGEREAVISEHHFQLFLATALKIPSLVSAREGKAVIFSEEYVASLNDAIRGAAQKVRVALGLPPPESDEQNQTSGDGEQSVQGAPSMITNSETVANGSPGAAMTPNPSSAAALATDAADLRDKSYLQQATGGGEQYGAIPSALFDSLMNDPNLMLDEFFTSFFPLHSAPSKSLYFTVLKKFILSLHRHPNFYYTSNTEGYPTTMSNKFTGHQNSQSRDYVEDRDAKSQDTIYATSNGAPHPHPYGTQRAGENGPLLLQDFHLVDLLSHFDRERVPERVVHANGSGAHGYFECTNPIPELTIADLFSQKGKRCPLSIRFSTVGGESGSHDCARDPRGFAVKFRTVSNAISSKDPAKFPHFIHTQKRHPATHLSSGDDSTMFWDYLSQNPESVHQVMILFGDRGIPDGYRHMNGYSGHTLKFINKNGEWVYVQLHWKTNQGIKWIPAEEANDHSPDHSQKDLYYSIEKGQFPSWTLYIQTMTAKEAEELWEKQRINVFDLTHIWPQKQFPLREVGQIVLNENAKNYFAEIEQIAFSPSHLVPGIEPSADPVLQSRLFSYPDTHRHRIGTNYQQLPVNAPRCPFRLANFQRDGAMAFHNQGGRANYLSSIEPIKFKPAAVDIDKTHGHFIGNAVSYLSSIRPEDFNAPRALWERVFDEDARQRFVKNISGHMANCHHEDAIKRMIAIFREVSKDLGARLEQATGVQGYPGIKDLSFNGTHNGMSETLKVANQTPSEKFGRDNGNVNGGPRYGTHGESIKIEGIRSNL</sequence>
<keyword evidence="3 10" id="KW-0349">Heme</keyword>
<evidence type="ECO:0000256" key="10">
    <source>
        <dbReference type="RuleBase" id="RU000498"/>
    </source>
</evidence>
<dbReference type="SMART" id="SM00906">
    <property type="entry name" value="Fungal_trans"/>
    <property type="match status" value="1"/>
</dbReference>
<organism evidence="14 15">
    <name type="scientific">Arthrobotrys flagrans</name>
    <name type="common">Nematode-trapping fungus</name>
    <name type="synonym">Trichothecium flagrans</name>
    <dbReference type="NCBI Taxonomy" id="97331"/>
    <lineage>
        <taxon>Eukaryota</taxon>
        <taxon>Fungi</taxon>
        <taxon>Dikarya</taxon>
        <taxon>Ascomycota</taxon>
        <taxon>Pezizomycotina</taxon>
        <taxon>Orbiliomycetes</taxon>
        <taxon>Orbiliales</taxon>
        <taxon>Orbiliaceae</taxon>
        <taxon>Arthrobotrys</taxon>
    </lineage>
</organism>
<dbReference type="FunFam" id="2.40.180.10:FF:000001">
    <property type="entry name" value="Catalase"/>
    <property type="match status" value="1"/>
</dbReference>
<dbReference type="InterPro" id="IPR020835">
    <property type="entry name" value="Catalase_sf"/>
</dbReference>
<dbReference type="PROSITE" id="PS00437">
    <property type="entry name" value="CATALASE_1"/>
    <property type="match status" value="1"/>
</dbReference>
<evidence type="ECO:0000256" key="9">
    <source>
        <dbReference type="ARBA" id="ARBA00044729"/>
    </source>
</evidence>
<dbReference type="Gene3D" id="2.40.180.10">
    <property type="entry name" value="Catalase core domain"/>
    <property type="match status" value="1"/>
</dbReference>
<dbReference type="EMBL" id="SAEB01000007">
    <property type="protein sequence ID" value="RVD83656.1"/>
    <property type="molecule type" value="Genomic_DNA"/>
</dbReference>
<feature type="region of interest" description="Disordered" evidence="12">
    <location>
        <begin position="865"/>
        <end position="888"/>
    </location>
</feature>
<feature type="region of interest" description="Disordered" evidence="12">
    <location>
        <begin position="723"/>
        <end position="774"/>
    </location>
</feature>
<dbReference type="Pfam" id="PF04082">
    <property type="entry name" value="Fungal_trans"/>
    <property type="match status" value="1"/>
</dbReference>
<dbReference type="CDD" id="cd08157">
    <property type="entry name" value="catalase_fungal"/>
    <property type="match status" value="1"/>
</dbReference>
<dbReference type="GO" id="GO:0000981">
    <property type="term" value="F:DNA-binding transcription factor activity, RNA polymerase II-specific"/>
    <property type="evidence" value="ECO:0007669"/>
    <property type="project" value="InterPro"/>
</dbReference>
<feature type="domain" description="Zn(2)-C6 fungal-type" evidence="13">
    <location>
        <begin position="79"/>
        <end position="110"/>
    </location>
</feature>
<dbReference type="InterPro" id="IPR007219">
    <property type="entry name" value="XnlR_reg_dom"/>
</dbReference>
<evidence type="ECO:0000313" key="15">
    <source>
        <dbReference type="Proteomes" id="UP000283090"/>
    </source>
</evidence>
<evidence type="ECO:0000259" key="13">
    <source>
        <dbReference type="PROSITE" id="PS50048"/>
    </source>
</evidence>
<dbReference type="PANTHER" id="PTHR11465">
    <property type="entry name" value="CATALASE"/>
    <property type="match status" value="1"/>
</dbReference>
<keyword evidence="15" id="KW-1185">Reference proteome</keyword>
<keyword evidence="2 10" id="KW-0575">Peroxidase</keyword>
<dbReference type="GO" id="GO:0005739">
    <property type="term" value="C:mitochondrion"/>
    <property type="evidence" value="ECO:0007669"/>
    <property type="project" value="TreeGrafter"/>
</dbReference>
<evidence type="ECO:0000256" key="11">
    <source>
        <dbReference type="RuleBase" id="RU004142"/>
    </source>
</evidence>
<keyword evidence="7" id="KW-0539">Nucleus</keyword>
<dbReference type="GO" id="GO:0042542">
    <property type="term" value="P:response to hydrogen peroxide"/>
    <property type="evidence" value="ECO:0007669"/>
    <property type="project" value="TreeGrafter"/>
</dbReference>
<dbReference type="Gene3D" id="4.10.240.10">
    <property type="entry name" value="Zn(2)-C6 fungal-type DNA-binding domain"/>
    <property type="match status" value="1"/>
</dbReference>
<dbReference type="InterPro" id="IPR036864">
    <property type="entry name" value="Zn2-C6_fun-type_DNA-bd_sf"/>
</dbReference>
<dbReference type="GO" id="GO:0005777">
    <property type="term" value="C:peroxisome"/>
    <property type="evidence" value="ECO:0007669"/>
    <property type="project" value="TreeGrafter"/>
</dbReference>
<dbReference type="STRING" id="97331.A0A436ZY34"/>
<dbReference type="InterPro" id="IPR002226">
    <property type="entry name" value="Catalase_haem_BS"/>
</dbReference>
<dbReference type="GO" id="GO:0042744">
    <property type="term" value="P:hydrogen peroxide catabolic process"/>
    <property type="evidence" value="ECO:0007669"/>
    <property type="project" value="UniProtKB-KW"/>
</dbReference>
<accession>A0A436ZY34</accession>
<keyword evidence="6 10" id="KW-0408">Iron</keyword>
<dbReference type="CDD" id="cd12148">
    <property type="entry name" value="fungal_TF_MHR"/>
    <property type="match status" value="1"/>
</dbReference>
<dbReference type="Pfam" id="PF06628">
    <property type="entry name" value="Catalase-rel"/>
    <property type="match status" value="1"/>
</dbReference>
<evidence type="ECO:0000256" key="7">
    <source>
        <dbReference type="ARBA" id="ARBA00023242"/>
    </source>
</evidence>
<dbReference type="Pfam" id="PF00199">
    <property type="entry name" value="Catalase"/>
    <property type="match status" value="1"/>
</dbReference>
<comment type="caution">
    <text evidence="14">The sequence shown here is derived from an EMBL/GenBank/DDBJ whole genome shotgun (WGS) entry which is preliminary data.</text>
</comment>
<dbReference type="PROSITE" id="PS50048">
    <property type="entry name" value="ZN2_CY6_FUNGAL_2"/>
    <property type="match status" value="1"/>
</dbReference>
<reference evidence="14 15" key="1">
    <citation type="submission" date="2019-01" db="EMBL/GenBank/DDBJ databases">
        <title>Intercellular communication is required for trap formation in the nematode-trapping fungus Duddingtonia flagrans.</title>
        <authorList>
            <person name="Youssar L."/>
            <person name="Wernet V."/>
            <person name="Hensel N."/>
            <person name="Hildebrandt H.-G."/>
            <person name="Fischer R."/>
        </authorList>
    </citation>
    <scope>NUCLEOTIDE SEQUENCE [LARGE SCALE GENOMIC DNA]</scope>
    <source>
        <strain evidence="14 15">CBS H-5679</strain>
    </source>
</reference>
<feature type="region of interest" description="Disordered" evidence="12">
    <location>
        <begin position="1392"/>
        <end position="1413"/>
    </location>
</feature>
<dbReference type="GO" id="GO:0006351">
    <property type="term" value="P:DNA-templated transcription"/>
    <property type="evidence" value="ECO:0007669"/>
    <property type="project" value="InterPro"/>
</dbReference>
<dbReference type="Proteomes" id="UP000283090">
    <property type="component" value="Unassembled WGS sequence"/>
</dbReference>
<dbReference type="PROSITE" id="PS00463">
    <property type="entry name" value="ZN2_CY6_FUNGAL_1"/>
    <property type="match status" value="1"/>
</dbReference>
<dbReference type="SMART" id="SM00066">
    <property type="entry name" value="GAL4"/>
    <property type="match status" value="1"/>
</dbReference>
<evidence type="ECO:0000256" key="3">
    <source>
        <dbReference type="ARBA" id="ARBA00022617"/>
    </source>
</evidence>
<evidence type="ECO:0000256" key="5">
    <source>
        <dbReference type="ARBA" id="ARBA00023002"/>
    </source>
</evidence>
<keyword evidence="8 10" id="KW-0376">Hydrogen peroxide</keyword>
<dbReference type="SUPFAM" id="SSF56634">
    <property type="entry name" value="Heme-dependent catalase-like"/>
    <property type="match status" value="1"/>
</dbReference>
<dbReference type="OrthoDB" id="4337792at2759"/>
<dbReference type="InterPro" id="IPR018028">
    <property type="entry name" value="Catalase"/>
</dbReference>
<name>A0A436ZY34_ARTFL</name>
<comment type="catalytic activity">
    <reaction evidence="10">
        <text>2 H2O2 = O2 + 2 H2O</text>
        <dbReference type="Rhea" id="RHEA:20309"/>
        <dbReference type="ChEBI" id="CHEBI:15377"/>
        <dbReference type="ChEBI" id="CHEBI:15379"/>
        <dbReference type="ChEBI" id="CHEBI:16240"/>
        <dbReference type="EC" id="1.11.1.6"/>
    </reaction>
</comment>
<dbReference type="Pfam" id="PF00172">
    <property type="entry name" value="Zn_clus"/>
    <property type="match status" value="1"/>
</dbReference>
<dbReference type="EC" id="1.11.1.6" evidence="10"/>
<dbReference type="PROSITE" id="PS00438">
    <property type="entry name" value="CATALASE_2"/>
    <property type="match status" value="1"/>
</dbReference>
<comment type="function">
    <text evidence="9 11">Catalyzes the degradation of hydrogen peroxide (H(2)O(2)) generated by peroxisomal oxidases to water and oxygen, thereby protecting cells from the toxic effects of hydrogen peroxide.</text>
</comment>
<dbReference type="VEuPathDB" id="FungiDB:DFL_005436"/>
<dbReference type="PROSITE" id="PS51402">
    <property type="entry name" value="CATALASE_3"/>
    <property type="match status" value="1"/>
</dbReference>
<dbReference type="GeneID" id="93587747"/>
<dbReference type="CDD" id="cd00067">
    <property type="entry name" value="GAL4"/>
    <property type="match status" value="1"/>
</dbReference>
<feature type="compositionally biased region" description="Basic and acidic residues" evidence="12">
    <location>
        <begin position="879"/>
        <end position="888"/>
    </location>
</feature>
<keyword evidence="4 10" id="KW-0479">Metal-binding</keyword>
<dbReference type="InterPro" id="IPR011614">
    <property type="entry name" value="Catalase_core"/>
</dbReference>
<evidence type="ECO:0000256" key="2">
    <source>
        <dbReference type="ARBA" id="ARBA00022559"/>
    </source>
</evidence>
<dbReference type="InterPro" id="IPR001138">
    <property type="entry name" value="Zn2Cys6_DnaBD"/>
</dbReference>
<evidence type="ECO:0000256" key="12">
    <source>
        <dbReference type="SAM" id="MobiDB-lite"/>
    </source>
</evidence>
<evidence type="ECO:0000256" key="6">
    <source>
        <dbReference type="ARBA" id="ARBA00023004"/>
    </source>
</evidence>
<feature type="compositionally biased region" description="Polar residues" evidence="12">
    <location>
        <begin position="731"/>
        <end position="757"/>
    </location>
</feature>
<evidence type="ECO:0000256" key="1">
    <source>
        <dbReference type="ARBA" id="ARBA00005329"/>
    </source>
</evidence>
<evidence type="ECO:0000313" key="14">
    <source>
        <dbReference type="EMBL" id="RVD83656.1"/>
    </source>
</evidence>
<dbReference type="GO" id="GO:0020037">
    <property type="term" value="F:heme binding"/>
    <property type="evidence" value="ECO:0007669"/>
    <property type="project" value="InterPro"/>
</dbReference>
<dbReference type="RefSeq" id="XP_067489200.1">
    <property type="nucleotide sequence ID" value="XM_067634696.1"/>
</dbReference>
<dbReference type="InterPro" id="IPR024708">
    <property type="entry name" value="Catalase_AS"/>
</dbReference>
<dbReference type="PRINTS" id="PR00067">
    <property type="entry name" value="CATALASE"/>
</dbReference>
<evidence type="ECO:0000256" key="8">
    <source>
        <dbReference type="ARBA" id="ARBA00023324"/>
    </source>
</evidence>
<dbReference type="InterPro" id="IPR010582">
    <property type="entry name" value="Catalase_immune_responsive"/>
</dbReference>
<dbReference type="GO" id="GO:0008270">
    <property type="term" value="F:zinc ion binding"/>
    <property type="evidence" value="ECO:0007669"/>
    <property type="project" value="InterPro"/>
</dbReference>
<keyword evidence="5 10" id="KW-0560">Oxidoreductase</keyword>
<protein>
    <recommendedName>
        <fullName evidence="10">Catalase</fullName>
        <ecNumber evidence="10">1.11.1.6</ecNumber>
    </recommendedName>
</protein>
<dbReference type="SUPFAM" id="SSF57701">
    <property type="entry name" value="Zn2/Cys6 DNA-binding domain"/>
    <property type="match status" value="1"/>
</dbReference>
<dbReference type="GO" id="GO:0003677">
    <property type="term" value="F:DNA binding"/>
    <property type="evidence" value="ECO:0007669"/>
    <property type="project" value="InterPro"/>
</dbReference>
<feature type="region of interest" description="Disordered" evidence="12">
    <location>
        <begin position="1"/>
        <end position="54"/>
    </location>
</feature>
<dbReference type="SMART" id="SM01060">
    <property type="entry name" value="Catalase"/>
    <property type="match status" value="1"/>
</dbReference>
<evidence type="ECO:0000256" key="4">
    <source>
        <dbReference type="ARBA" id="ARBA00022723"/>
    </source>
</evidence>
<gene>
    <name evidence="14" type="ORF">DFL_005436</name>
</gene>
<dbReference type="PANTHER" id="PTHR11465:SF62">
    <property type="entry name" value="CATALASE T"/>
    <property type="match status" value="1"/>
</dbReference>
<feature type="compositionally biased region" description="Polar residues" evidence="12">
    <location>
        <begin position="865"/>
        <end position="878"/>
    </location>
</feature>
<dbReference type="GO" id="GO:0004096">
    <property type="term" value="F:catalase activity"/>
    <property type="evidence" value="ECO:0007669"/>
    <property type="project" value="UniProtKB-EC"/>
</dbReference>